<feature type="region of interest" description="Disordered" evidence="1">
    <location>
        <begin position="1"/>
        <end position="20"/>
    </location>
</feature>
<gene>
    <name evidence="2" type="ORF">NCTC11391_01960</name>
</gene>
<keyword evidence="3" id="KW-1185">Reference proteome</keyword>
<dbReference type="Proteomes" id="UP000254082">
    <property type="component" value="Unassembled WGS sequence"/>
</dbReference>
<evidence type="ECO:0000256" key="1">
    <source>
        <dbReference type="SAM" id="MobiDB-lite"/>
    </source>
</evidence>
<proteinExistence type="predicted"/>
<protein>
    <submittedName>
        <fullName evidence="2">Uncharacterized protein</fullName>
    </submittedName>
</protein>
<name>A0A380JIJ2_STRDO</name>
<reference evidence="2 3" key="1">
    <citation type="submission" date="2018-06" db="EMBL/GenBank/DDBJ databases">
        <authorList>
            <consortium name="Pathogen Informatics"/>
            <person name="Doyle S."/>
        </authorList>
    </citation>
    <scope>NUCLEOTIDE SEQUENCE [LARGE SCALE GENOMIC DNA]</scope>
    <source>
        <strain evidence="3">NCTC 11391</strain>
    </source>
</reference>
<dbReference type="AlphaFoldDB" id="A0A380JIJ2"/>
<evidence type="ECO:0000313" key="3">
    <source>
        <dbReference type="Proteomes" id="UP000254082"/>
    </source>
</evidence>
<sequence length="73" mass="8610">MTIEELEKRKRDYQRRNKDLDNSIAQAKDELWSLRVRTIVASELARSAYEDAMRRAGIVKSFYGPYSPEKDKD</sequence>
<dbReference type="RefSeq" id="WP_115325158.1">
    <property type="nucleotide sequence ID" value="NZ_UHFA01000002.1"/>
</dbReference>
<dbReference type="OrthoDB" id="2236989at2"/>
<organism evidence="2 3">
    <name type="scientific">Streptococcus downei MFe28</name>
    <dbReference type="NCBI Taxonomy" id="764290"/>
    <lineage>
        <taxon>Bacteria</taxon>
        <taxon>Bacillati</taxon>
        <taxon>Bacillota</taxon>
        <taxon>Bacilli</taxon>
        <taxon>Lactobacillales</taxon>
        <taxon>Streptococcaceae</taxon>
        <taxon>Streptococcus</taxon>
    </lineage>
</organism>
<evidence type="ECO:0000313" key="2">
    <source>
        <dbReference type="EMBL" id="SUN37187.1"/>
    </source>
</evidence>
<accession>A0A380JIJ2</accession>
<dbReference type="EMBL" id="UHFA01000002">
    <property type="protein sequence ID" value="SUN37187.1"/>
    <property type="molecule type" value="Genomic_DNA"/>
</dbReference>